<keyword evidence="2" id="KW-0472">Membrane</keyword>
<dbReference type="OrthoDB" id="1643947at2"/>
<feature type="compositionally biased region" description="Basic residues" evidence="1">
    <location>
        <begin position="157"/>
        <end position="173"/>
    </location>
</feature>
<accession>A0A1H6S9M9</accession>
<dbReference type="GeneID" id="54120401"/>
<protein>
    <submittedName>
        <fullName evidence="3">Uncharacterized protein</fullName>
    </submittedName>
</protein>
<dbReference type="RefSeq" id="WP_033163007.1">
    <property type="nucleotide sequence ID" value="NZ_CACWHD010000012.1"/>
</dbReference>
<dbReference type="eggNOG" id="ENOG5032TWN">
    <property type="taxonomic scope" value="Bacteria"/>
</dbReference>
<evidence type="ECO:0000313" key="3">
    <source>
        <dbReference type="EMBL" id="SEI62624.1"/>
    </source>
</evidence>
<keyword evidence="2" id="KW-1133">Transmembrane helix</keyword>
<feature type="transmembrane region" description="Helical" evidence="2">
    <location>
        <begin position="38"/>
        <end position="56"/>
    </location>
</feature>
<gene>
    <name evidence="3" type="ORF">SAMN04487834_101310</name>
</gene>
<feature type="transmembrane region" description="Helical" evidence="2">
    <location>
        <begin position="12"/>
        <end position="32"/>
    </location>
</feature>
<dbReference type="AlphaFoldDB" id="A0A1H6S9M9"/>
<dbReference type="STRING" id="322505.SAMN04487836_11222"/>
<dbReference type="EMBL" id="FNYK01000013">
    <property type="protein sequence ID" value="SEI62624.1"/>
    <property type="molecule type" value="Genomic_DNA"/>
</dbReference>
<name>A0A1H6S9M9_9FIRM</name>
<proteinExistence type="predicted"/>
<dbReference type="Proteomes" id="UP000183028">
    <property type="component" value="Unassembled WGS sequence"/>
</dbReference>
<evidence type="ECO:0000256" key="2">
    <source>
        <dbReference type="SAM" id="Phobius"/>
    </source>
</evidence>
<feature type="region of interest" description="Disordered" evidence="1">
    <location>
        <begin position="154"/>
        <end position="173"/>
    </location>
</feature>
<keyword evidence="2" id="KW-0812">Transmembrane</keyword>
<reference evidence="4" key="1">
    <citation type="submission" date="2016-10" db="EMBL/GenBank/DDBJ databases">
        <authorList>
            <person name="Varghese N."/>
        </authorList>
    </citation>
    <scope>NUCLEOTIDE SEQUENCE [LARGE SCALE GENOMIC DNA]</scope>
    <source>
        <strain evidence="4">DSM 20406</strain>
    </source>
</reference>
<organism evidence="3 4">
    <name type="scientific">Sharpea azabuensis</name>
    <dbReference type="NCBI Taxonomy" id="322505"/>
    <lineage>
        <taxon>Bacteria</taxon>
        <taxon>Bacillati</taxon>
        <taxon>Bacillota</taxon>
        <taxon>Erysipelotrichia</taxon>
        <taxon>Erysipelotrichales</taxon>
        <taxon>Coprobacillaceae</taxon>
        <taxon>Sharpea</taxon>
    </lineage>
</organism>
<evidence type="ECO:0000313" key="4">
    <source>
        <dbReference type="Proteomes" id="UP000183028"/>
    </source>
</evidence>
<evidence type="ECO:0000256" key="1">
    <source>
        <dbReference type="SAM" id="MobiDB-lite"/>
    </source>
</evidence>
<keyword evidence="4" id="KW-1185">Reference proteome</keyword>
<sequence length="173" mass="20233">MEKEFKVRPNYAVGVFNAAVVIMLIFNLSSFINGQLTLASFMFYVVFTAVLTFYFVGCRPVKYTVKDKEVIMHRRLIPDKKVDLIHAEVIADPVSKMSDIVTRPHAIELYMDDKACIKFFPMDAAAFTGAILGENKRIHCTVKAYTDMHRKIEKRERKQRRKEERRRRSHIEE</sequence>